<evidence type="ECO:0000256" key="5">
    <source>
        <dbReference type="PIRSR" id="PIRSR604254-1"/>
    </source>
</evidence>
<name>A0A1G4J810_9SACH</name>
<feature type="region of interest" description="Disordered" evidence="6">
    <location>
        <begin position="53"/>
        <end position="85"/>
    </location>
</feature>
<feature type="compositionally biased region" description="Low complexity" evidence="6">
    <location>
        <begin position="60"/>
        <end position="72"/>
    </location>
</feature>
<keyword evidence="3 7" id="KW-1133">Transmembrane helix</keyword>
<keyword evidence="5" id="KW-0479">Metal-binding</keyword>
<dbReference type="Proteomes" id="UP000190274">
    <property type="component" value="Chromosome D"/>
</dbReference>
<feature type="binding site" evidence="5">
    <location>
        <position position="380"/>
    </location>
    <ligand>
        <name>Zn(2+)</name>
        <dbReference type="ChEBI" id="CHEBI:29105"/>
    </ligand>
</feature>
<keyword evidence="9" id="KW-1185">Reference proteome</keyword>
<keyword evidence="5" id="KW-0862">Zinc</keyword>
<feature type="transmembrane region" description="Helical" evidence="7">
    <location>
        <begin position="360"/>
        <end position="382"/>
    </location>
</feature>
<dbReference type="GO" id="GO:0006882">
    <property type="term" value="P:intracellular zinc ion homeostasis"/>
    <property type="evidence" value="ECO:0007669"/>
    <property type="project" value="EnsemblFungi"/>
</dbReference>
<dbReference type="PANTHER" id="PTHR20855:SF97">
    <property type="entry name" value="ADIPOR-LIKE RECEPTOR IZH3-RELATED"/>
    <property type="match status" value="1"/>
</dbReference>
<proteinExistence type="predicted"/>
<feature type="transmembrane region" description="Helical" evidence="7">
    <location>
        <begin position="394"/>
        <end position="418"/>
    </location>
</feature>
<evidence type="ECO:0000256" key="2">
    <source>
        <dbReference type="ARBA" id="ARBA00022692"/>
    </source>
</evidence>
<evidence type="ECO:0000313" key="8">
    <source>
        <dbReference type="EMBL" id="SCU85848.1"/>
    </source>
</evidence>
<dbReference type="InterPro" id="IPR004254">
    <property type="entry name" value="AdipoR/HlyIII-related"/>
</dbReference>
<feature type="transmembrane region" description="Helical" evidence="7">
    <location>
        <begin position="573"/>
        <end position="596"/>
    </location>
</feature>
<evidence type="ECO:0000313" key="9">
    <source>
        <dbReference type="Proteomes" id="UP000190274"/>
    </source>
</evidence>
<gene>
    <name evidence="8" type="ORF">LADA_0D10198G</name>
</gene>
<dbReference type="EMBL" id="LT598454">
    <property type="protein sequence ID" value="SCU85848.1"/>
    <property type="molecule type" value="Genomic_DNA"/>
</dbReference>
<keyword evidence="4 7" id="KW-0472">Membrane</keyword>
<sequence>MDRLEALLPGYFTTDVATEDLSSQRTQRLRKIKSRGKQILKWSKLQVSSGPIGAMRKMSHSSGSGCSAGASSLEANPRQAETAADEDTRTVLHLYKFLKTTLDEFGNSSSSDAMPALQSTTDVLLSDSVVELESRSISHVGSESDVVTMVDSHSLEAPQVKRFKQLWNDHFHNCSPSVVVNSTGASYNSSAATLVSSSSSDGGENQKTISLDSSGADLDKVADIRISSSYSTSSTEQFLQDLESLDEKINILIDDPQKVSASIKFHNYSKALETGMDRHLHYYELPFPWRENRFIVHGYRFYNSYSKSLLSIINWYGWHNETVNIWTHLLGAIYFGYVLLKSFPGTAVYQSDLVPPAAKAMAFIFLFAGMECFIFSVIWHTFNGICDLTARSKCACVDYTGITVLITASILTTEAVTLSGDPSSPYTWPFLFYTTATAALGAIGFYMNWSPKFDRPESRPLRIASYILLASFGIISYAHSRILHPSTNPNLIMPILSKSLVWYLIGVVFYGTFIPERWRSDLQVADNIPTEEQLTTDLDIITKHRHIHFRDQPALHQHSQGHSPQRTFFSLWWVDYFCCSHTLWHIFVLLGVYGHYTAMLEMFELRWLVS</sequence>
<dbReference type="STRING" id="1266660.A0A1G4J810"/>
<dbReference type="GO" id="GO:0038023">
    <property type="term" value="F:signaling receptor activity"/>
    <property type="evidence" value="ECO:0007669"/>
    <property type="project" value="TreeGrafter"/>
</dbReference>
<evidence type="ECO:0000256" key="7">
    <source>
        <dbReference type="SAM" id="Phobius"/>
    </source>
</evidence>
<protein>
    <submittedName>
        <fullName evidence="8">LADA_0D10198g1_1</fullName>
    </submittedName>
</protein>
<dbReference type="Pfam" id="PF03006">
    <property type="entry name" value="HlyIII"/>
    <property type="match status" value="1"/>
</dbReference>
<dbReference type="GO" id="GO:0046872">
    <property type="term" value="F:metal ion binding"/>
    <property type="evidence" value="ECO:0007669"/>
    <property type="project" value="UniProtKB-KW"/>
</dbReference>
<dbReference type="GO" id="GO:0016020">
    <property type="term" value="C:membrane"/>
    <property type="evidence" value="ECO:0007669"/>
    <property type="project" value="UniProtKB-SubCell"/>
</dbReference>
<feature type="transmembrane region" description="Helical" evidence="7">
    <location>
        <begin position="461"/>
        <end position="479"/>
    </location>
</feature>
<feature type="transmembrane region" description="Helical" evidence="7">
    <location>
        <begin position="430"/>
        <end position="449"/>
    </location>
</feature>
<evidence type="ECO:0000256" key="1">
    <source>
        <dbReference type="ARBA" id="ARBA00004141"/>
    </source>
</evidence>
<evidence type="ECO:0000256" key="6">
    <source>
        <dbReference type="SAM" id="MobiDB-lite"/>
    </source>
</evidence>
<dbReference type="PANTHER" id="PTHR20855">
    <property type="entry name" value="ADIPOR/PROGESTIN RECEPTOR-RELATED"/>
    <property type="match status" value="1"/>
</dbReference>
<keyword evidence="2 7" id="KW-0812">Transmembrane</keyword>
<evidence type="ECO:0000256" key="4">
    <source>
        <dbReference type="ARBA" id="ARBA00023136"/>
    </source>
</evidence>
<organism evidence="8 9">
    <name type="scientific">Lachancea dasiensis</name>
    <dbReference type="NCBI Taxonomy" id="1072105"/>
    <lineage>
        <taxon>Eukaryota</taxon>
        <taxon>Fungi</taxon>
        <taxon>Dikarya</taxon>
        <taxon>Ascomycota</taxon>
        <taxon>Saccharomycotina</taxon>
        <taxon>Saccharomycetes</taxon>
        <taxon>Saccharomycetales</taxon>
        <taxon>Saccharomycetaceae</taxon>
        <taxon>Lachancea</taxon>
    </lineage>
</organism>
<comment type="subcellular location">
    <subcellularLocation>
        <location evidence="1">Membrane</location>
        <topology evidence="1">Multi-pass membrane protein</topology>
    </subcellularLocation>
</comment>
<reference evidence="8 9" key="1">
    <citation type="submission" date="2016-03" db="EMBL/GenBank/DDBJ databases">
        <authorList>
            <person name="Devillers H."/>
        </authorList>
    </citation>
    <scope>NUCLEOTIDE SEQUENCE [LARGE SCALE GENOMIC DNA]</scope>
    <source>
        <strain evidence="8">CBS 10888</strain>
    </source>
</reference>
<feature type="transmembrane region" description="Helical" evidence="7">
    <location>
        <begin position="491"/>
        <end position="513"/>
    </location>
</feature>
<dbReference type="AlphaFoldDB" id="A0A1G4J810"/>
<evidence type="ECO:0000256" key="3">
    <source>
        <dbReference type="ARBA" id="ARBA00022989"/>
    </source>
</evidence>
<dbReference type="OrthoDB" id="5585746at2759"/>
<accession>A0A1G4J810</accession>